<dbReference type="InterPro" id="IPR001611">
    <property type="entry name" value="Leu-rich_rpt"/>
</dbReference>
<dbReference type="GO" id="GO:0006913">
    <property type="term" value="P:nucleocytoplasmic transport"/>
    <property type="evidence" value="ECO:0007669"/>
    <property type="project" value="TreeGrafter"/>
</dbReference>
<dbReference type="GeneID" id="68108576"/>
<dbReference type="InterPro" id="IPR032675">
    <property type="entry name" value="LRR_dom_sf"/>
</dbReference>
<reference evidence="2 3" key="1">
    <citation type="journal article" date="2019" name="Sci. Rep.">
        <title>Nanopore sequencing improves the draft genome of the human pathogenic amoeba Naegleria fowleri.</title>
        <authorList>
            <person name="Liechti N."/>
            <person name="Schurch N."/>
            <person name="Bruggmann R."/>
            <person name="Wittwer M."/>
        </authorList>
    </citation>
    <scope>NUCLEOTIDE SEQUENCE [LARGE SCALE GENOMIC DNA]</scope>
    <source>
        <strain evidence="2 3">ATCC 30894</strain>
    </source>
</reference>
<evidence type="ECO:0000313" key="2">
    <source>
        <dbReference type="EMBL" id="KAF0979690.1"/>
    </source>
</evidence>
<evidence type="ECO:0000259" key="1">
    <source>
        <dbReference type="Pfam" id="PF00646"/>
    </source>
</evidence>
<dbReference type="PANTHER" id="PTHR24113:SF15">
    <property type="entry name" value="NACHT DOMAIN-CONTAINING PROTEIN"/>
    <property type="match status" value="1"/>
</dbReference>
<dbReference type="SMART" id="SM00368">
    <property type="entry name" value="LRR_RI"/>
    <property type="match status" value="4"/>
</dbReference>
<accession>A0A6A5C1E0</accession>
<dbReference type="GO" id="GO:0048471">
    <property type="term" value="C:perinuclear region of cytoplasm"/>
    <property type="evidence" value="ECO:0007669"/>
    <property type="project" value="TreeGrafter"/>
</dbReference>
<dbReference type="InterPro" id="IPR001810">
    <property type="entry name" value="F-box_dom"/>
</dbReference>
<dbReference type="RefSeq" id="XP_044564403.1">
    <property type="nucleotide sequence ID" value="XM_044704225.1"/>
</dbReference>
<dbReference type="OMA" id="ICELICN"/>
<dbReference type="VEuPathDB" id="AmoebaDB:NF0080990"/>
<dbReference type="GO" id="GO:0005634">
    <property type="term" value="C:nucleus"/>
    <property type="evidence" value="ECO:0007669"/>
    <property type="project" value="TreeGrafter"/>
</dbReference>
<dbReference type="GO" id="GO:0005096">
    <property type="term" value="F:GTPase activator activity"/>
    <property type="evidence" value="ECO:0007669"/>
    <property type="project" value="InterPro"/>
</dbReference>
<dbReference type="SUPFAM" id="SSF81383">
    <property type="entry name" value="F-box domain"/>
    <property type="match status" value="1"/>
</dbReference>
<dbReference type="AlphaFoldDB" id="A0A6A5C1E0"/>
<organism evidence="2 3">
    <name type="scientific">Naegleria fowleri</name>
    <name type="common">Brain eating amoeba</name>
    <dbReference type="NCBI Taxonomy" id="5763"/>
    <lineage>
        <taxon>Eukaryota</taxon>
        <taxon>Discoba</taxon>
        <taxon>Heterolobosea</taxon>
        <taxon>Tetramitia</taxon>
        <taxon>Eutetramitia</taxon>
        <taxon>Vahlkampfiidae</taxon>
        <taxon>Naegleria</taxon>
    </lineage>
</organism>
<dbReference type="Gene3D" id="3.80.10.10">
    <property type="entry name" value="Ribonuclease Inhibitor"/>
    <property type="match status" value="2"/>
</dbReference>
<dbReference type="VEuPathDB" id="AmoebaDB:NfTy_029880"/>
<dbReference type="PANTHER" id="PTHR24113">
    <property type="entry name" value="RAN GTPASE-ACTIVATING PROTEIN 1"/>
    <property type="match status" value="1"/>
</dbReference>
<dbReference type="GO" id="GO:0005829">
    <property type="term" value="C:cytosol"/>
    <property type="evidence" value="ECO:0007669"/>
    <property type="project" value="TreeGrafter"/>
</dbReference>
<proteinExistence type="predicted"/>
<gene>
    <name evidence="2" type="ORF">FDP41_001358</name>
</gene>
<sequence length="592" mass="67903">MLLQRRRESENLISTNHDDDDFYEEQEQRIFTSPLSIVVTNSGLTEQKQPTFPEPMSALTLGGWIHDFDVVNMNDTESCGKRKRNDDLFEYDEENMSFFDYKDEEIDEDWECLFEEQQTKKMKIEQMISTQYEIANDVWTFNIFVFLEWDELFALRRVCKNWYSIIKHVPAKLTACMHNPTYFRGFLENLNPYYHNLTEITLMKYDVTKIRCHRLRNAARIIFLSQPNLQKLDLQSGCKIGREEAQSLTLVTKPHLKEILIPNNEVDDTICELICNGNTPAIEYADLSMNFLSSSSCEFISRWKHLKYLDLSYNLLSPLACQFLSSLSELTELKLAGCGIGDQGCEYLSRTPDQLSQLSKLDVSSNEITALGCKHLSKLTSITWLDISFNTITHEGITHLGGMTQLIALHAADTSLGASGVAALSRIDALRNNLTELNLTKNNICNEGCEYFKNFNKLKVLRLGLNRIGQLGCKHLSEITFNDLQLLDLHYNSIGVKGTCFLSRNSFPSLRELNICSNSIHNPQCPCFKNAAFPNLQSLYINGNNITETYLNDIKQTHPQLKTDVQISQEVFNFNPRTYFTNKTERGAHPVR</sequence>
<dbReference type="EMBL" id="VFQX01000023">
    <property type="protein sequence ID" value="KAF0979690.1"/>
    <property type="molecule type" value="Genomic_DNA"/>
</dbReference>
<dbReference type="InterPro" id="IPR027038">
    <property type="entry name" value="RanGap"/>
</dbReference>
<keyword evidence="3" id="KW-1185">Reference proteome</keyword>
<dbReference type="GO" id="GO:0031267">
    <property type="term" value="F:small GTPase binding"/>
    <property type="evidence" value="ECO:0007669"/>
    <property type="project" value="TreeGrafter"/>
</dbReference>
<dbReference type="OrthoDB" id="120976at2759"/>
<feature type="domain" description="F-box" evidence="1">
    <location>
        <begin position="149"/>
        <end position="170"/>
    </location>
</feature>
<dbReference type="Proteomes" id="UP000444721">
    <property type="component" value="Unassembled WGS sequence"/>
</dbReference>
<evidence type="ECO:0000313" key="3">
    <source>
        <dbReference type="Proteomes" id="UP000444721"/>
    </source>
</evidence>
<dbReference type="Pfam" id="PF00646">
    <property type="entry name" value="F-box"/>
    <property type="match status" value="1"/>
</dbReference>
<dbReference type="Pfam" id="PF13516">
    <property type="entry name" value="LRR_6"/>
    <property type="match status" value="3"/>
</dbReference>
<protein>
    <recommendedName>
        <fullName evidence="1">F-box domain-containing protein</fullName>
    </recommendedName>
</protein>
<name>A0A6A5C1E0_NAEFO</name>
<dbReference type="VEuPathDB" id="AmoebaDB:FDP41_001358"/>
<dbReference type="SUPFAM" id="SSF52047">
    <property type="entry name" value="RNI-like"/>
    <property type="match status" value="1"/>
</dbReference>
<comment type="caution">
    <text evidence="2">The sequence shown here is derived from an EMBL/GenBank/DDBJ whole genome shotgun (WGS) entry which is preliminary data.</text>
</comment>
<dbReference type="InterPro" id="IPR036047">
    <property type="entry name" value="F-box-like_dom_sf"/>
</dbReference>